<keyword evidence="2" id="KW-0479">Metal-binding</keyword>
<proteinExistence type="predicted"/>
<dbReference type="AlphaFoldDB" id="A0A9W8NJD0"/>
<evidence type="ECO:0000256" key="1">
    <source>
        <dbReference type="ARBA" id="ARBA00004123"/>
    </source>
</evidence>
<organism evidence="8 9">
    <name type="scientific">Xylaria arbuscula</name>
    <dbReference type="NCBI Taxonomy" id="114810"/>
    <lineage>
        <taxon>Eukaryota</taxon>
        <taxon>Fungi</taxon>
        <taxon>Dikarya</taxon>
        <taxon>Ascomycota</taxon>
        <taxon>Pezizomycotina</taxon>
        <taxon>Sordariomycetes</taxon>
        <taxon>Xylariomycetidae</taxon>
        <taxon>Xylariales</taxon>
        <taxon>Xylariaceae</taxon>
        <taxon>Xylaria</taxon>
    </lineage>
</organism>
<feature type="region of interest" description="Disordered" evidence="6">
    <location>
        <begin position="434"/>
        <end position="479"/>
    </location>
</feature>
<name>A0A9W8NJD0_9PEZI</name>
<evidence type="ECO:0000256" key="4">
    <source>
        <dbReference type="ARBA" id="ARBA00022833"/>
    </source>
</evidence>
<protein>
    <recommendedName>
        <fullName evidence="7">HAT C-terminal dimerisation domain-containing protein</fullName>
    </recommendedName>
</protein>
<comment type="caution">
    <text evidence="8">The sequence shown here is derived from an EMBL/GenBank/DDBJ whole genome shotgun (WGS) entry which is preliminary data.</text>
</comment>
<evidence type="ECO:0000256" key="5">
    <source>
        <dbReference type="ARBA" id="ARBA00023242"/>
    </source>
</evidence>
<evidence type="ECO:0000259" key="7">
    <source>
        <dbReference type="Pfam" id="PF05699"/>
    </source>
</evidence>
<dbReference type="GO" id="GO:0046983">
    <property type="term" value="F:protein dimerization activity"/>
    <property type="evidence" value="ECO:0007669"/>
    <property type="project" value="InterPro"/>
</dbReference>
<evidence type="ECO:0000313" key="8">
    <source>
        <dbReference type="EMBL" id="KAJ3577745.1"/>
    </source>
</evidence>
<dbReference type="PANTHER" id="PTHR46481:SF10">
    <property type="entry name" value="ZINC FINGER BED DOMAIN-CONTAINING PROTEIN 39"/>
    <property type="match status" value="1"/>
</dbReference>
<gene>
    <name evidence="8" type="ORF">NPX13_g2821</name>
</gene>
<keyword evidence="5" id="KW-0539">Nucleus</keyword>
<evidence type="ECO:0000256" key="3">
    <source>
        <dbReference type="ARBA" id="ARBA00022771"/>
    </source>
</evidence>
<evidence type="ECO:0000256" key="2">
    <source>
        <dbReference type="ARBA" id="ARBA00022723"/>
    </source>
</evidence>
<comment type="subcellular location">
    <subcellularLocation>
        <location evidence="1">Nucleus</location>
    </subcellularLocation>
</comment>
<keyword evidence="3" id="KW-0863">Zinc-finger</keyword>
<evidence type="ECO:0000256" key="6">
    <source>
        <dbReference type="SAM" id="MobiDB-lite"/>
    </source>
</evidence>
<dbReference type="GO" id="GO:0008270">
    <property type="term" value="F:zinc ion binding"/>
    <property type="evidence" value="ECO:0007669"/>
    <property type="project" value="UniProtKB-KW"/>
</dbReference>
<keyword evidence="4" id="KW-0862">Zinc</keyword>
<dbReference type="EMBL" id="JANPWZ010000315">
    <property type="protein sequence ID" value="KAJ3577745.1"/>
    <property type="molecule type" value="Genomic_DNA"/>
</dbReference>
<feature type="domain" description="HAT C-terminal dimerisation" evidence="7">
    <location>
        <begin position="480"/>
        <end position="562"/>
    </location>
</feature>
<accession>A0A9W8NJD0</accession>
<dbReference type="InterPro" id="IPR008906">
    <property type="entry name" value="HATC_C_dom"/>
</dbReference>
<feature type="compositionally biased region" description="Polar residues" evidence="6">
    <location>
        <begin position="436"/>
        <end position="445"/>
    </location>
</feature>
<dbReference type="PANTHER" id="PTHR46481">
    <property type="entry name" value="ZINC FINGER BED DOMAIN-CONTAINING PROTEIN 4"/>
    <property type="match status" value="1"/>
</dbReference>
<reference evidence="8" key="1">
    <citation type="submission" date="2022-07" db="EMBL/GenBank/DDBJ databases">
        <title>Genome Sequence of Xylaria arbuscula.</title>
        <authorList>
            <person name="Buettner E."/>
        </authorList>
    </citation>
    <scope>NUCLEOTIDE SEQUENCE</scope>
    <source>
        <strain evidence="8">VT107</strain>
    </source>
</reference>
<dbReference type="InterPro" id="IPR012337">
    <property type="entry name" value="RNaseH-like_sf"/>
</dbReference>
<dbReference type="Proteomes" id="UP001148614">
    <property type="component" value="Unassembled WGS sequence"/>
</dbReference>
<evidence type="ECO:0000313" key="9">
    <source>
        <dbReference type="Proteomes" id="UP001148614"/>
    </source>
</evidence>
<sequence length="582" mass="66899">MALTLFGSYRASSIIAQLESLPENNLDLVVAMYGGHRYVLDEAIAKKGSRGRSSWIRDHGVFVRKLVGSQKATGMICEFLIAEDIFANFQCLLALRQLQGAHTGQNLSLILVEIVRDWEIADQLGTLVSDNALSNNTCSCEFFYQIYPELLSDEIKDRRIRCYGHILNLVGRAFLYGEDFESFEQESQILEALDRHDDYLKLWRRRGPVGKLHNLVKWVRSSPQRSEYFNSTIKELDEDSGVSLSEQSTSKLQLVLSNEICWNSTFLMIKCAILKQSDIQIFLSRNFSEVNPQKQIPIEDHLGIEDWRLLTELKDILEPLYHQTLQTQGWSKQGSHGALWEVLIGMDLQQRTESLSDKSKLYFRLSILNGWKKLNEYYTKLEESPLYAASVILHPGLGFRWLEEQWSSPTQLLWLHSAKDRLYEYWERWYRDGQPASASRPSTTGEDLFGLRERQPTSETTQFEDWVHSRSRSSTQNDSELDRYLQLNPTQLQNVSNPLAWWVSQRTTFPTVSQLALDILAIPAMSADCERAFSLAKLTLTSQRLSMSSETLEHVQCLKNWLRRGSISLGGLHYNSTSIENS</sequence>
<dbReference type="Pfam" id="PF05699">
    <property type="entry name" value="Dimer_Tnp_hAT"/>
    <property type="match status" value="1"/>
</dbReference>
<dbReference type="GO" id="GO:0005634">
    <property type="term" value="C:nucleus"/>
    <property type="evidence" value="ECO:0007669"/>
    <property type="project" value="UniProtKB-SubCell"/>
</dbReference>
<keyword evidence="9" id="KW-1185">Reference proteome</keyword>
<dbReference type="InterPro" id="IPR052035">
    <property type="entry name" value="ZnF_BED_domain_contain"/>
</dbReference>
<dbReference type="SUPFAM" id="SSF53098">
    <property type="entry name" value="Ribonuclease H-like"/>
    <property type="match status" value="1"/>
</dbReference>